<evidence type="ECO:0000313" key="2">
    <source>
        <dbReference type="EMBL" id="GFO52368.1"/>
    </source>
</evidence>
<organism evidence="2 3">
    <name type="scientific">Lactococcus garvieae</name>
    <dbReference type="NCBI Taxonomy" id="1363"/>
    <lineage>
        <taxon>Bacteria</taxon>
        <taxon>Bacillati</taxon>
        <taxon>Bacillota</taxon>
        <taxon>Bacilli</taxon>
        <taxon>Lactobacillales</taxon>
        <taxon>Streptococcaceae</taxon>
        <taxon>Lactococcus</taxon>
    </lineage>
</organism>
<feature type="transmembrane region" description="Helical" evidence="1">
    <location>
        <begin position="30"/>
        <end position="48"/>
    </location>
</feature>
<keyword evidence="1" id="KW-0812">Transmembrane</keyword>
<reference evidence="2 3" key="1">
    <citation type="submission" date="2020-06" db="EMBL/GenBank/DDBJ databases">
        <title>Draft genome sequence of Lactic acid bacteria from Okinawan-style tofu.</title>
        <authorList>
            <person name="Takara I."/>
            <person name="Ikematsu S."/>
        </authorList>
    </citation>
    <scope>NUCLEOTIDE SEQUENCE [LARGE SCALE GENOMIC DNA]</scope>
    <source>
        <strain evidence="3">lg38</strain>
    </source>
</reference>
<name>A0A6L2ZX31_9LACT</name>
<protein>
    <submittedName>
        <fullName evidence="2">Uncharacterized protein</fullName>
    </submittedName>
</protein>
<evidence type="ECO:0000313" key="3">
    <source>
        <dbReference type="Proteomes" id="UP000504756"/>
    </source>
</evidence>
<evidence type="ECO:0000256" key="1">
    <source>
        <dbReference type="SAM" id="Phobius"/>
    </source>
</evidence>
<accession>A0A6L2ZX31</accession>
<sequence length="52" mass="6475">MKKQLILVLIPVFIFIIPLRYLIMNYPQKFWLWSILYFIIVTIIIYILKKIF</sequence>
<gene>
    <name evidence="2" type="ORF">ikelab_16430</name>
</gene>
<dbReference type="AlphaFoldDB" id="A0A6L2ZX31"/>
<keyword evidence="1" id="KW-0472">Membrane</keyword>
<keyword evidence="1" id="KW-1133">Transmembrane helix</keyword>
<proteinExistence type="predicted"/>
<feature type="transmembrane region" description="Helical" evidence="1">
    <location>
        <begin position="5"/>
        <end position="24"/>
    </location>
</feature>
<dbReference type="Proteomes" id="UP000504756">
    <property type="component" value="Unassembled WGS sequence"/>
</dbReference>
<comment type="caution">
    <text evidence="2">The sequence shown here is derived from an EMBL/GenBank/DDBJ whole genome shotgun (WGS) entry which is preliminary data.</text>
</comment>
<dbReference type="EMBL" id="BLXU01000010">
    <property type="protein sequence ID" value="GFO52368.1"/>
    <property type="molecule type" value="Genomic_DNA"/>
</dbReference>